<sequence length="57" mass="6736">MREIEKASDYSSGWVFKPVRYNHKLDLSDNELTWKPSPPYRRTRCLRNGEPSPVDVI</sequence>
<gene>
    <name evidence="1" type="ORF">Csa_3G061540</name>
</gene>
<reference evidence="1 2" key="3">
    <citation type="journal article" date="2010" name="BMC Genomics">
        <title>Transcriptome sequencing and comparative analysis of cucumber flowers with different sex types.</title>
        <authorList>
            <person name="Guo S."/>
            <person name="Zheng Y."/>
            <person name="Joung J.G."/>
            <person name="Liu S."/>
            <person name="Zhang Z."/>
            <person name="Crasta O.R."/>
            <person name="Sobral B.W."/>
            <person name="Xu Y."/>
            <person name="Huang S."/>
            <person name="Fei Z."/>
        </authorList>
    </citation>
    <scope>NUCLEOTIDE SEQUENCE [LARGE SCALE GENOMIC DNA]</scope>
    <source>
        <strain evidence="2">cv. 9930</strain>
    </source>
</reference>
<reference evidence="1 2" key="2">
    <citation type="journal article" date="2009" name="PLoS ONE">
        <title>An integrated genetic and cytogenetic map of the cucumber genome.</title>
        <authorList>
            <person name="Ren Y."/>
            <person name="Zhang Z."/>
            <person name="Liu J."/>
            <person name="Staub J.E."/>
            <person name="Han Y."/>
            <person name="Cheng Z."/>
            <person name="Li X."/>
            <person name="Lu J."/>
            <person name="Miao H."/>
            <person name="Kang H."/>
            <person name="Xie B."/>
            <person name="Gu X."/>
            <person name="Wang X."/>
            <person name="Du Y."/>
            <person name="Jin W."/>
            <person name="Huang S."/>
        </authorList>
    </citation>
    <scope>NUCLEOTIDE SEQUENCE [LARGE SCALE GENOMIC DNA]</scope>
    <source>
        <strain evidence="2">cv. 9930</strain>
    </source>
</reference>
<accession>A0A0A0L292</accession>
<dbReference type="EMBL" id="CM002924">
    <property type="protein sequence ID" value="KGN56050.1"/>
    <property type="molecule type" value="Genomic_DNA"/>
</dbReference>
<keyword evidence="2" id="KW-1185">Reference proteome</keyword>
<proteinExistence type="predicted"/>
<organism evidence="1 2">
    <name type="scientific">Cucumis sativus</name>
    <name type="common">Cucumber</name>
    <dbReference type="NCBI Taxonomy" id="3659"/>
    <lineage>
        <taxon>Eukaryota</taxon>
        <taxon>Viridiplantae</taxon>
        <taxon>Streptophyta</taxon>
        <taxon>Embryophyta</taxon>
        <taxon>Tracheophyta</taxon>
        <taxon>Spermatophyta</taxon>
        <taxon>Magnoliopsida</taxon>
        <taxon>eudicotyledons</taxon>
        <taxon>Gunneridae</taxon>
        <taxon>Pentapetalae</taxon>
        <taxon>rosids</taxon>
        <taxon>fabids</taxon>
        <taxon>Cucurbitales</taxon>
        <taxon>Cucurbitaceae</taxon>
        <taxon>Benincaseae</taxon>
        <taxon>Cucumis</taxon>
    </lineage>
</organism>
<evidence type="ECO:0000313" key="1">
    <source>
        <dbReference type="EMBL" id="KGN56050.1"/>
    </source>
</evidence>
<dbReference type="Gramene" id="KGN56050">
    <property type="protein sequence ID" value="KGN56050"/>
    <property type="gene ID" value="Csa_3G061540"/>
</dbReference>
<evidence type="ECO:0000313" key="2">
    <source>
        <dbReference type="Proteomes" id="UP000029981"/>
    </source>
</evidence>
<dbReference type="Proteomes" id="UP000029981">
    <property type="component" value="Chromosome 3"/>
</dbReference>
<reference evidence="1 2" key="4">
    <citation type="journal article" date="2011" name="BMC Genomics">
        <title>RNA-Seq improves annotation of protein-coding genes in the cucumber genome.</title>
        <authorList>
            <person name="Li Z."/>
            <person name="Zhang Z."/>
            <person name="Yan P."/>
            <person name="Huang S."/>
            <person name="Fei Z."/>
            <person name="Lin K."/>
        </authorList>
    </citation>
    <scope>NUCLEOTIDE SEQUENCE [LARGE SCALE GENOMIC DNA]</scope>
    <source>
        <strain evidence="2">cv. 9930</strain>
    </source>
</reference>
<protein>
    <submittedName>
        <fullName evidence="1">Uncharacterized protein</fullName>
    </submittedName>
</protein>
<dbReference type="AlphaFoldDB" id="A0A0A0L292"/>
<reference evidence="1 2" key="1">
    <citation type="journal article" date="2009" name="Nat. Genet.">
        <title>The genome of the cucumber, Cucumis sativus L.</title>
        <authorList>
            <person name="Huang S."/>
            <person name="Li R."/>
            <person name="Zhang Z."/>
            <person name="Li L."/>
            <person name="Gu X."/>
            <person name="Fan W."/>
            <person name="Lucas W.J."/>
            <person name="Wang X."/>
            <person name="Xie B."/>
            <person name="Ni P."/>
            <person name="Ren Y."/>
            <person name="Zhu H."/>
            <person name="Li J."/>
            <person name="Lin K."/>
            <person name="Jin W."/>
            <person name="Fei Z."/>
            <person name="Li G."/>
            <person name="Staub J."/>
            <person name="Kilian A."/>
            <person name="van der Vossen E.A."/>
            <person name="Wu Y."/>
            <person name="Guo J."/>
            <person name="He J."/>
            <person name="Jia Z."/>
            <person name="Ren Y."/>
            <person name="Tian G."/>
            <person name="Lu Y."/>
            <person name="Ruan J."/>
            <person name="Qian W."/>
            <person name="Wang M."/>
            <person name="Huang Q."/>
            <person name="Li B."/>
            <person name="Xuan Z."/>
            <person name="Cao J."/>
            <person name="Asan"/>
            <person name="Wu Z."/>
            <person name="Zhang J."/>
            <person name="Cai Q."/>
            <person name="Bai Y."/>
            <person name="Zhao B."/>
            <person name="Han Y."/>
            <person name="Li Y."/>
            <person name="Li X."/>
            <person name="Wang S."/>
            <person name="Shi Q."/>
            <person name="Liu S."/>
            <person name="Cho W.K."/>
            <person name="Kim J.Y."/>
            <person name="Xu Y."/>
            <person name="Heller-Uszynska K."/>
            <person name="Miao H."/>
            <person name="Cheng Z."/>
            <person name="Zhang S."/>
            <person name="Wu J."/>
            <person name="Yang Y."/>
            <person name="Kang H."/>
            <person name="Li M."/>
            <person name="Liang H."/>
            <person name="Ren X."/>
            <person name="Shi Z."/>
            <person name="Wen M."/>
            <person name="Jian M."/>
            <person name="Yang H."/>
            <person name="Zhang G."/>
            <person name="Yang Z."/>
            <person name="Chen R."/>
            <person name="Liu S."/>
            <person name="Li J."/>
            <person name="Ma L."/>
            <person name="Liu H."/>
            <person name="Zhou Y."/>
            <person name="Zhao J."/>
            <person name="Fang X."/>
            <person name="Li G."/>
            <person name="Fang L."/>
            <person name="Li Y."/>
            <person name="Liu D."/>
            <person name="Zheng H."/>
            <person name="Zhang Y."/>
            <person name="Qin N."/>
            <person name="Li Z."/>
            <person name="Yang G."/>
            <person name="Yang S."/>
            <person name="Bolund L."/>
            <person name="Kristiansen K."/>
            <person name="Zheng H."/>
            <person name="Li S."/>
            <person name="Zhang X."/>
            <person name="Yang H."/>
            <person name="Wang J."/>
            <person name="Sun R."/>
            <person name="Zhang B."/>
            <person name="Jiang S."/>
            <person name="Wang J."/>
            <person name="Du Y."/>
            <person name="Li S."/>
        </authorList>
    </citation>
    <scope>NUCLEOTIDE SEQUENCE [LARGE SCALE GENOMIC DNA]</scope>
    <source>
        <strain evidence="2">cv. 9930</strain>
    </source>
</reference>
<name>A0A0A0L292_CUCSA</name>